<proteinExistence type="predicted"/>
<dbReference type="PATRIC" id="fig|1217675.3.peg.37"/>
<comment type="caution">
    <text evidence="1">The sequence shown here is derived from an EMBL/GenBank/DDBJ whole genome shotgun (WGS) entry which is preliminary data.</text>
</comment>
<name>N8Y046_9GAMM</name>
<dbReference type="AlphaFoldDB" id="N8Y046"/>
<evidence type="ECO:0000313" key="1">
    <source>
        <dbReference type="EMBL" id="ENV14694.1"/>
    </source>
</evidence>
<dbReference type="Proteomes" id="UP000018438">
    <property type="component" value="Unassembled WGS sequence"/>
</dbReference>
<dbReference type="HOGENOM" id="CLU_2857501_0_0_6"/>
<gene>
    <name evidence="1" type="ORF">F965_00040</name>
</gene>
<protein>
    <submittedName>
        <fullName evidence="1">Uncharacterized protein</fullName>
    </submittedName>
</protein>
<keyword evidence="2" id="KW-1185">Reference proteome</keyword>
<reference evidence="1 2" key="1">
    <citation type="submission" date="2013-02" db="EMBL/GenBank/DDBJ databases">
        <title>The Genome Sequence of Acinetobacter schindleri NIPH 900.</title>
        <authorList>
            <consortium name="The Broad Institute Genome Sequencing Platform"/>
            <consortium name="The Broad Institute Genome Sequencing Center for Infectious Disease"/>
            <person name="Cerqueira G."/>
            <person name="Feldgarden M."/>
            <person name="Courvalin P."/>
            <person name="Perichon B."/>
            <person name="Grillot-Courvalin C."/>
            <person name="Clermont D."/>
            <person name="Rocha E."/>
            <person name="Yoon E.-J."/>
            <person name="Nemec A."/>
            <person name="Walker B."/>
            <person name="Young S.K."/>
            <person name="Zeng Q."/>
            <person name="Gargeya S."/>
            <person name="Fitzgerald M."/>
            <person name="Haas B."/>
            <person name="Abouelleil A."/>
            <person name="Alvarado L."/>
            <person name="Arachchi H.M."/>
            <person name="Berlin A.M."/>
            <person name="Chapman S.B."/>
            <person name="Dewar J."/>
            <person name="Goldberg J."/>
            <person name="Griggs A."/>
            <person name="Gujja S."/>
            <person name="Hansen M."/>
            <person name="Howarth C."/>
            <person name="Imamovic A."/>
            <person name="Larimer J."/>
            <person name="McCowan C."/>
            <person name="Murphy C."/>
            <person name="Neiman D."/>
            <person name="Pearson M."/>
            <person name="Priest M."/>
            <person name="Roberts A."/>
            <person name="Saif S."/>
            <person name="Shea T."/>
            <person name="Sisk P."/>
            <person name="Sykes S."/>
            <person name="Wortman J."/>
            <person name="Nusbaum C."/>
            <person name="Birren B."/>
        </authorList>
    </citation>
    <scope>NUCLEOTIDE SEQUENCE [LARGE SCALE GENOMIC DNA]</scope>
    <source>
        <strain evidence="1 2">NIPH 900</strain>
    </source>
</reference>
<evidence type="ECO:0000313" key="2">
    <source>
        <dbReference type="Proteomes" id="UP000018438"/>
    </source>
</evidence>
<sequence length="64" mass="7476">METYQQTPERQTNLYFYDVTYKHNGRPQRKKGEMAGSSADAVILVLLDQYPRCTGRVGRKHDEK</sequence>
<dbReference type="RefSeq" id="WP_004811425.1">
    <property type="nucleotide sequence ID" value="NZ_KB849446.1"/>
</dbReference>
<accession>N8Y046</accession>
<dbReference type="EMBL" id="APPI01000003">
    <property type="protein sequence ID" value="ENV14694.1"/>
    <property type="molecule type" value="Genomic_DNA"/>
</dbReference>
<organism evidence="1 2">
    <name type="scientific">Acinetobacter schindleri NIPH 900</name>
    <dbReference type="NCBI Taxonomy" id="1217675"/>
    <lineage>
        <taxon>Bacteria</taxon>
        <taxon>Pseudomonadati</taxon>
        <taxon>Pseudomonadota</taxon>
        <taxon>Gammaproteobacteria</taxon>
        <taxon>Moraxellales</taxon>
        <taxon>Moraxellaceae</taxon>
        <taxon>Acinetobacter</taxon>
    </lineage>
</organism>